<keyword evidence="1" id="KW-0472">Membrane</keyword>
<dbReference type="KEGG" id="acu:Atc_m148"/>
<proteinExistence type="predicted"/>
<dbReference type="EMBL" id="CP002574">
    <property type="protein sequence ID" value="AEK59679.1"/>
    <property type="molecule type" value="Genomic_DNA"/>
</dbReference>
<keyword evidence="3" id="KW-1185">Reference proteome</keyword>
<name>F9ZU60_ACICS</name>
<accession>F9ZU60</accession>
<evidence type="ECO:0000313" key="3">
    <source>
        <dbReference type="Proteomes" id="UP000006135"/>
    </source>
</evidence>
<reference evidence="2 3" key="1">
    <citation type="journal article" date="2011" name="J. Genet. Genomics">
        <title>Unraveling the Acidithiobacillus caldus complete genome and its central metabolisms for carbon assimilation.</title>
        <authorList>
            <person name="You X.Y."/>
            <person name="Guo X."/>
            <person name="Zheng H.J."/>
            <person name="Zhang M.J."/>
            <person name="Liu L.J."/>
            <person name="Zhu Y.Q."/>
            <person name="Zhu B."/>
            <person name="Wang S.Y."/>
            <person name="Zhao G.P."/>
            <person name="Poetsch A."/>
            <person name="Jiang C.Y."/>
            <person name="Liu S.J."/>
        </authorList>
    </citation>
    <scope>NUCLEOTIDE SEQUENCE [LARGE SCALE GENOMIC DNA]</scope>
    <source>
        <strain evidence="2 3">SM-1</strain>
        <plasmid evidence="3">Plasmid megaplasmid</plasmid>
    </source>
</reference>
<protein>
    <submittedName>
        <fullName evidence="2">Uncharacterized protein</fullName>
    </submittedName>
</protein>
<evidence type="ECO:0000256" key="1">
    <source>
        <dbReference type="SAM" id="Phobius"/>
    </source>
</evidence>
<sequence length="72" mass="7876">MHLGIPAAKISSVLILHSDLAGRKHTMSIDNTIFFSSIAISVIIFALVKIADWQAKHRADKNEKHDSNHSGA</sequence>
<feature type="transmembrane region" description="Helical" evidence="1">
    <location>
        <begin position="33"/>
        <end position="51"/>
    </location>
</feature>
<keyword evidence="1" id="KW-1133">Transmembrane helix</keyword>
<geneLocation type="plasmid" evidence="2 3">
    <name>megaplasmid</name>
</geneLocation>
<keyword evidence="2" id="KW-0614">Plasmid</keyword>
<keyword evidence="1" id="KW-0812">Transmembrane</keyword>
<evidence type="ECO:0000313" key="2">
    <source>
        <dbReference type="EMBL" id="AEK59679.1"/>
    </source>
</evidence>
<dbReference type="HOGENOM" id="CLU_2713152_0_0_6"/>
<dbReference type="Proteomes" id="UP000006135">
    <property type="component" value="Plasmid megaplasmid"/>
</dbReference>
<dbReference type="AlphaFoldDB" id="F9ZU60"/>
<gene>
    <name evidence="2" type="ordered locus">Atc_m148</name>
</gene>
<organism evidence="2 3">
    <name type="scientific">Acidithiobacillus caldus (strain SM-1)</name>
    <dbReference type="NCBI Taxonomy" id="990288"/>
    <lineage>
        <taxon>Bacteria</taxon>
        <taxon>Pseudomonadati</taxon>
        <taxon>Pseudomonadota</taxon>
        <taxon>Acidithiobacillia</taxon>
        <taxon>Acidithiobacillales</taxon>
        <taxon>Acidithiobacillaceae</taxon>
        <taxon>Acidithiobacillus</taxon>
    </lineage>
</organism>